<feature type="domain" description="NodB homology" evidence="1">
    <location>
        <begin position="1"/>
        <end position="235"/>
    </location>
</feature>
<gene>
    <name evidence="2" type="ORF">S01H4_55920</name>
</gene>
<protein>
    <recommendedName>
        <fullName evidence="1">NodB homology domain-containing protein</fullName>
    </recommendedName>
</protein>
<feature type="non-terminal residue" evidence="2">
    <location>
        <position position="235"/>
    </location>
</feature>
<dbReference type="InterPro" id="IPR011330">
    <property type="entry name" value="Glyco_hydro/deAcase_b/a-brl"/>
</dbReference>
<evidence type="ECO:0000259" key="1">
    <source>
        <dbReference type="PROSITE" id="PS51677"/>
    </source>
</evidence>
<proteinExistence type="predicted"/>
<evidence type="ECO:0000313" key="2">
    <source>
        <dbReference type="EMBL" id="GAH09903.1"/>
    </source>
</evidence>
<dbReference type="EMBL" id="BART01032339">
    <property type="protein sequence ID" value="GAH09903.1"/>
    <property type="molecule type" value="Genomic_DNA"/>
</dbReference>
<dbReference type="InterPro" id="IPR002509">
    <property type="entry name" value="NODB_dom"/>
</dbReference>
<dbReference type="PROSITE" id="PS51677">
    <property type="entry name" value="NODB"/>
    <property type="match status" value="1"/>
</dbReference>
<sequence>MKIVLTFDIERDIPGVFNSYLGVKTGLLKILNILDEFTIKSTFFCTGDIIEHLPDYVKLIESKGHEIACHSLNHQRLNHLDYNECYQIIYQNKNLLKNLCQDSDIIGFRAPYLKAPIFLFKILANLGFKYDSSISSPKNLKKYQISDSQIYEFHPSNFNLYFRLPVNLQFILKGLFKKNLTVLYFHPWEAIDMKALILNQPNRFKKYKNLLIRFDRWVNTGDKFINRLRNFIEEA</sequence>
<dbReference type="PANTHER" id="PTHR47561:SF1">
    <property type="entry name" value="POLYSACCHARIDE DEACETYLASE FAMILY PROTEIN (AFU_ORTHOLOGUE AFUA_6G05030)"/>
    <property type="match status" value="1"/>
</dbReference>
<reference evidence="2" key="1">
    <citation type="journal article" date="2014" name="Front. Microbiol.">
        <title>High frequency of phylogenetically diverse reductive dehalogenase-homologous genes in deep subseafloor sedimentary metagenomes.</title>
        <authorList>
            <person name="Kawai M."/>
            <person name="Futagami T."/>
            <person name="Toyoda A."/>
            <person name="Takaki Y."/>
            <person name="Nishi S."/>
            <person name="Hori S."/>
            <person name="Arai W."/>
            <person name="Tsubouchi T."/>
            <person name="Morono Y."/>
            <person name="Uchiyama I."/>
            <person name="Ito T."/>
            <person name="Fujiyama A."/>
            <person name="Inagaki F."/>
            <person name="Takami H."/>
        </authorList>
    </citation>
    <scope>NUCLEOTIDE SEQUENCE</scope>
    <source>
        <strain evidence="2">Expedition CK06-06</strain>
    </source>
</reference>
<organism evidence="2">
    <name type="scientific">marine sediment metagenome</name>
    <dbReference type="NCBI Taxonomy" id="412755"/>
    <lineage>
        <taxon>unclassified sequences</taxon>
        <taxon>metagenomes</taxon>
        <taxon>ecological metagenomes</taxon>
    </lineage>
</organism>
<dbReference type="GO" id="GO:0016810">
    <property type="term" value="F:hydrolase activity, acting on carbon-nitrogen (but not peptide) bonds"/>
    <property type="evidence" value="ECO:0007669"/>
    <property type="project" value="InterPro"/>
</dbReference>
<dbReference type="Gene3D" id="3.20.20.370">
    <property type="entry name" value="Glycoside hydrolase/deacetylase"/>
    <property type="match status" value="1"/>
</dbReference>
<comment type="caution">
    <text evidence="2">The sequence shown here is derived from an EMBL/GenBank/DDBJ whole genome shotgun (WGS) entry which is preliminary data.</text>
</comment>
<name>X1EMM3_9ZZZZ</name>
<dbReference type="GO" id="GO:0005975">
    <property type="term" value="P:carbohydrate metabolic process"/>
    <property type="evidence" value="ECO:0007669"/>
    <property type="project" value="InterPro"/>
</dbReference>
<dbReference type="AlphaFoldDB" id="X1EMM3"/>
<dbReference type="PANTHER" id="PTHR47561">
    <property type="entry name" value="POLYSACCHARIDE DEACETYLASE FAMILY PROTEIN (AFU_ORTHOLOGUE AFUA_6G05030)"/>
    <property type="match status" value="1"/>
</dbReference>
<accession>X1EMM3</accession>
<dbReference type="SUPFAM" id="SSF88713">
    <property type="entry name" value="Glycoside hydrolase/deacetylase"/>
    <property type="match status" value="1"/>
</dbReference>
<dbReference type="Pfam" id="PF01522">
    <property type="entry name" value="Polysacc_deac_1"/>
    <property type="match status" value="1"/>
</dbReference>